<evidence type="ECO:0000256" key="2">
    <source>
        <dbReference type="ARBA" id="ARBA00022692"/>
    </source>
</evidence>
<protein>
    <recommendedName>
        <fullName evidence="6">Major facilitator superfamily (MFS) profile domain-containing protein</fullName>
    </recommendedName>
</protein>
<comment type="caution">
    <text evidence="7">The sequence shown here is derived from an EMBL/GenBank/DDBJ whole genome shotgun (WGS) entry which is preliminary data.</text>
</comment>
<sequence length="566" mass="62436">MITTVSANGSLCNGTLDNNQIFWLLEATEGKEIEENTDDIGLALETIIKHVGEIGLYQRLLFVVMMPFGIVWSFVYFGQMFITATPQEHWCRVPELEELSLDIRRSLSIPKISDTEFDQCLMFDRNWTQVLETLSSPDPATPRIPCSNGWEFLFEDIPYSTIVNEREWVCENSDLVTWSQSINFVGSIFGGILCGNLADKYGRLPVIMLSNLLGCIGGVATIFTTDFWDFAICRFIVGMACDSCFLMIYILVLEYVGTKYRSLVANMSIAMYFGGGCLLLPWLALGISDWKNLSLAMALPMLLALATPFVVPESARWLVSKGKIDKAVNILKKFERINKSKIPENVLGNFISIANKAKEKNEGVLMIIKIPSLRVMVTFLIFAFVSAALMFDGIIRLSENLGLDFFLTFTVTSATEIPSVIILVLLLDRLGRRWFVTGPMLLAGVLCLITAFIPRGVASVALAVAARFLTNMSFSTVNQWTTELLPTAARASGSSAVHITSFAALVLSPFIVYSDRVWEGLSLIIVGVLGIAGGCAALVLPETKGRRMPQTADDWADLAATACFAK</sequence>
<keyword evidence="4 5" id="KW-0472">Membrane</keyword>
<name>A0AAU9URK0_EUPED</name>
<evidence type="ECO:0000256" key="3">
    <source>
        <dbReference type="ARBA" id="ARBA00022989"/>
    </source>
</evidence>
<feature type="domain" description="Major facilitator superfamily (MFS) profile" evidence="6">
    <location>
        <begin position="121"/>
        <end position="544"/>
    </location>
</feature>
<feature type="transmembrane region" description="Helical" evidence="5">
    <location>
        <begin position="60"/>
        <end position="82"/>
    </location>
</feature>
<dbReference type="GO" id="GO:0016020">
    <property type="term" value="C:membrane"/>
    <property type="evidence" value="ECO:0007669"/>
    <property type="project" value="UniProtKB-SubCell"/>
</dbReference>
<dbReference type="Proteomes" id="UP001153954">
    <property type="component" value="Unassembled WGS sequence"/>
</dbReference>
<feature type="transmembrane region" description="Helical" evidence="5">
    <location>
        <begin position="181"/>
        <end position="198"/>
    </location>
</feature>
<proteinExistence type="predicted"/>
<dbReference type="EMBL" id="CAKOGL010000022">
    <property type="protein sequence ID" value="CAH2099470.1"/>
    <property type="molecule type" value="Genomic_DNA"/>
</dbReference>
<dbReference type="Gene3D" id="1.20.1250.20">
    <property type="entry name" value="MFS general substrate transporter like domains"/>
    <property type="match status" value="1"/>
</dbReference>
<evidence type="ECO:0000313" key="7">
    <source>
        <dbReference type="EMBL" id="CAH2099470.1"/>
    </source>
</evidence>
<reference evidence="7" key="1">
    <citation type="submission" date="2022-03" db="EMBL/GenBank/DDBJ databases">
        <authorList>
            <person name="Tunstrom K."/>
        </authorList>
    </citation>
    <scope>NUCLEOTIDE SEQUENCE</scope>
</reference>
<dbReference type="SUPFAM" id="SSF103473">
    <property type="entry name" value="MFS general substrate transporter"/>
    <property type="match status" value="1"/>
</dbReference>
<dbReference type="PROSITE" id="PS00216">
    <property type="entry name" value="SUGAR_TRANSPORT_1"/>
    <property type="match status" value="1"/>
</dbReference>
<evidence type="ECO:0000256" key="5">
    <source>
        <dbReference type="SAM" id="Phobius"/>
    </source>
</evidence>
<feature type="transmembrane region" description="Helical" evidence="5">
    <location>
        <begin position="293"/>
        <end position="311"/>
    </location>
</feature>
<dbReference type="InterPro" id="IPR005829">
    <property type="entry name" value="Sugar_transporter_CS"/>
</dbReference>
<evidence type="ECO:0000313" key="8">
    <source>
        <dbReference type="Proteomes" id="UP001153954"/>
    </source>
</evidence>
<evidence type="ECO:0000256" key="4">
    <source>
        <dbReference type="ARBA" id="ARBA00023136"/>
    </source>
</evidence>
<dbReference type="InterPro" id="IPR036259">
    <property type="entry name" value="MFS_trans_sf"/>
</dbReference>
<feature type="transmembrane region" description="Helical" evidence="5">
    <location>
        <begin position="407"/>
        <end position="427"/>
    </location>
</feature>
<gene>
    <name evidence="7" type="ORF">EEDITHA_LOCUS14441</name>
</gene>
<feature type="transmembrane region" description="Helical" evidence="5">
    <location>
        <begin position="235"/>
        <end position="257"/>
    </location>
</feature>
<feature type="transmembrane region" description="Helical" evidence="5">
    <location>
        <begin position="520"/>
        <end position="540"/>
    </location>
</feature>
<keyword evidence="3 5" id="KW-1133">Transmembrane helix</keyword>
<feature type="transmembrane region" description="Helical" evidence="5">
    <location>
        <begin position="205"/>
        <end position="223"/>
    </location>
</feature>
<feature type="transmembrane region" description="Helical" evidence="5">
    <location>
        <begin position="269"/>
        <end position="287"/>
    </location>
</feature>
<dbReference type="InterPro" id="IPR005828">
    <property type="entry name" value="MFS_sugar_transport-like"/>
</dbReference>
<keyword evidence="2 5" id="KW-0812">Transmembrane</keyword>
<comment type="subcellular location">
    <subcellularLocation>
        <location evidence="1">Membrane</location>
        <topology evidence="1">Multi-pass membrane protein</topology>
    </subcellularLocation>
</comment>
<keyword evidence="8" id="KW-1185">Reference proteome</keyword>
<accession>A0AAU9URK0</accession>
<dbReference type="InterPro" id="IPR020846">
    <property type="entry name" value="MFS_dom"/>
</dbReference>
<evidence type="ECO:0000256" key="1">
    <source>
        <dbReference type="ARBA" id="ARBA00004141"/>
    </source>
</evidence>
<dbReference type="PANTHER" id="PTHR24064">
    <property type="entry name" value="SOLUTE CARRIER FAMILY 22 MEMBER"/>
    <property type="match status" value="1"/>
</dbReference>
<feature type="transmembrane region" description="Helical" evidence="5">
    <location>
        <begin position="375"/>
        <end position="395"/>
    </location>
</feature>
<organism evidence="7 8">
    <name type="scientific">Euphydryas editha</name>
    <name type="common">Edith's checkerspot</name>
    <dbReference type="NCBI Taxonomy" id="104508"/>
    <lineage>
        <taxon>Eukaryota</taxon>
        <taxon>Metazoa</taxon>
        <taxon>Ecdysozoa</taxon>
        <taxon>Arthropoda</taxon>
        <taxon>Hexapoda</taxon>
        <taxon>Insecta</taxon>
        <taxon>Pterygota</taxon>
        <taxon>Neoptera</taxon>
        <taxon>Endopterygota</taxon>
        <taxon>Lepidoptera</taxon>
        <taxon>Glossata</taxon>
        <taxon>Ditrysia</taxon>
        <taxon>Papilionoidea</taxon>
        <taxon>Nymphalidae</taxon>
        <taxon>Nymphalinae</taxon>
        <taxon>Euphydryas</taxon>
    </lineage>
</organism>
<dbReference type="AlphaFoldDB" id="A0AAU9URK0"/>
<feature type="transmembrane region" description="Helical" evidence="5">
    <location>
        <begin position="434"/>
        <end position="453"/>
    </location>
</feature>
<dbReference type="PROSITE" id="PS50850">
    <property type="entry name" value="MFS"/>
    <property type="match status" value="1"/>
</dbReference>
<dbReference type="Pfam" id="PF00083">
    <property type="entry name" value="Sugar_tr"/>
    <property type="match status" value="1"/>
</dbReference>
<dbReference type="GO" id="GO:0022857">
    <property type="term" value="F:transmembrane transporter activity"/>
    <property type="evidence" value="ECO:0007669"/>
    <property type="project" value="InterPro"/>
</dbReference>
<evidence type="ECO:0000259" key="6">
    <source>
        <dbReference type="PROSITE" id="PS50850"/>
    </source>
</evidence>